<comment type="caution">
    <text evidence="2">The sequence shown here is derived from an EMBL/GenBank/DDBJ whole genome shotgun (WGS) entry which is preliminary data.</text>
</comment>
<evidence type="ECO:0000256" key="1">
    <source>
        <dbReference type="SAM" id="MobiDB-lite"/>
    </source>
</evidence>
<feature type="region of interest" description="Disordered" evidence="1">
    <location>
        <begin position="57"/>
        <end position="102"/>
    </location>
</feature>
<sequence length="102" mass="10873">MSAEKTGTLWSLECVEVPGALIRAKLLTDTHAIALGAGVDVAEVELIIQPVLPFTINTGRTTPRAPRNSTTEQHDRTARGSPGSGTDVMDWGLEDQCSAKSR</sequence>
<feature type="compositionally biased region" description="Polar residues" evidence="1">
    <location>
        <begin position="57"/>
        <end position="71"/>
    </location>
</feature>
<organism evidence="2 3">
    <name type="scientific">Arthrobacter terrae</name>
    <dbReference type="NCBI Taxonomy" id="2935737"/>
    <lineage>
        <taxon>Bacteria</taxon>
        <taxon>Bacillati</taxon>
        <taxon>Actinomycetota</taxon>
        <taxon>Actinomycetes</taxon>
        <taxon>Micrococcales</taxon>
        <taxon>Micrococcaceae</taxon>
        <taxon>Arthrobacter</taxon>
    </lineage>
</organism>
<accession>A0A931CM38</accession>
<dbReference type="Proteomes" id="UP000655366">
    <property type="component" value="Unassembled WGS sequence"/>
</dbReference>
<evidence type="ECO:0000313" key="3">
    <source>
        <dbReference type="Proteomes" id="UP000655366"/>
    </source>
</evidence>
<name>A0A931CM38_9MICC</name>
<protein>
    <submittedName>
        <fullName evidence="2">Uncharacterized protein</fullName>
    </submittedName>
</protein>
<proteinExistence type="predicted"/>
<gene>
    <name evidence="2" type="ORF">IV500_17130</name>
</gene>
<dbReference type="RefSeq" id="WP_196398033.1">
    <property type="nucleotide sequence ID" value="NZ_JADNYM010000025.1"/>
</dbReference>
<dbReference type="EMBL" id="JADNYM010000025">
    <property type="protein sequence ID" value="MBG0741097.1"/>
    <property type="molecule type" value="Genomic_DNA"/>
</dbReference>
<evidence type="ECO:0000313" key="2">
    <source>
        <dbReference type="EMBL" id="MBG0741097.1"/>
    </source>
</evidence>
<keyword evidence="3" id="KW-1185">Reference proteome</keyword>
<dbReference type="AlphaFoldDB" id="A0A931CM38"/>
<reference evidence="2 3" key="1">
    <citation type="submission" date="2020-11" db="EMBL/GenBank/DDBJ databases">
        <title>Arthrobacter antarcticus sp. nov., isolated from Antarctic Soil.</title>
        <authorList>
            <person name="Li J."/>
        </authorList>
    </citation>
    <scope>NUCLEOTIDE SEQUENCE [LARGE SCALE GENOMIC DNA]</scope>
    <source>
        <strain evidence="2 3">Z1-20</strain>
    </source>
</reference>